<evidence type="ECO:0008006" key="4">
    <source>
        <dbReference type="Google" id="ProtNLM"/>
    </source>
</evidence>
<keyword evidence="3" id="KW-1185">Reference proteome</keyword>
<feature type="transmembrane region" description="Helical" evidence="1">
    <location>
        <begin position="155"/>
        <end position="177"/>
    </location>
</feature>
<evidence type="ECO:0000313" key="2">
    <source>
        <dbReference type="EMBL" id="RUO51685.1"/>
    </source>
</evidence>
<feature type="transmembrane region" description="Helical" evidence="1">
    <location>
        <begin position="6"/>
        <end position="25"/>
    </location>
</feature>
<feature type="transmembrane region" description="Helical" evidence="1">
    <location>
        <begin position="123"/>
        <end position="143"/>
    </location>
</feature>
<feature type="transmembrane region" description="Helical" evidence="1">
    <location>
        <begin position="221"/>
        <end position="239"/>
    </location>
</feature>
<dbReference type="OrthoDB" id="5984490at2"/>
<dbReference type="EMBL" id="PIPV01000009">
    <property type="protein sequence ID" value="RUO51685.1"/>
    <property type="molecule type" value="Genomic_DNA"/>
</dbReference>
<dbReference type="RefSeq" id="WP_110575500.1">
    <property type="nucleotide sequence ID" value="NZ_PIPV01000009.1"/>
</dbReference>
<protein>
    <recommendedName>
        <fullName evidence="4">DUF2306 domain-containing protein</fullName>
    </recommendedName>
</protein>
<sequence length="251" mass="28401">MLHLHTFLLYIHIIAGALAMVLFVIPMVARKGSLNHRKYGRFYTYTMYILAVSALVMSTMVLVAPTYFKGQLIAQSASPENTLATVRMFWTLLLFLSLLTFTSIHHANRVLQTKADRAPLRQWHYVAMPLLLIAVALVLLVQGVMMSQHALVSPYLHFIFAALGIVNGYQMLSYIFAKRVVGNRWIIEHLSSMCGSGIAVYTAFFAFGARHALTHIGQWQLLFWMMPGVLGGVAIYFYSKKYQHLKTRRGA</sequence>
<evidence type="ECO:0000313" key="3">
    <source>
        <dbReference type="Proteomes" id="UP000287330"/>
    </source>
</evidence>
<comment type="caution">
    <text evidence="2">The sequence shown here is derived from an EMBL/GenBank/DDBJ whole genome shotgun (WGS) entry which is preliminary data.</text>
</comment>
<keyword evidence="1" id="KW-0472">Membrane</keyword>
<feature type="transmembrane region" description="Helical" evidence="1">
    <location>
        <begin position="45"/>
        <end position="68"/>
    </location>
</feature>
<accession>A0A432XSH6</accession>
<name>A0A432XSH6_9GAMM</name>
<evidence type="ECO:0000256" key="1">
    <source>
        <dbReference type="SAM" id="Phobius"/>
    </source>
</evidence>
<reference evidence="3" key="1">
    <citation type="journal article" date="2018" name="Front. Microbiol.">
        <title>Genome-Based Analysis Reveals the Taxonomy and Diversity of the Family Idiomarinaceae.</title>
        <authorList>
            <person name="Liu Y."/>
            <person name="Lai Q."/>
            <person name="Shao Z."/>
        </authorList>
    </citation>
    <scope>NUCLEOTIDE SEQUENCE [LARGE SCALE GENOMIC DNA]</scope>
    <source>
        <strain evidence="3">F23</strain>
    </source>
</reference>
<dbReference type="AlphaFoldDB" id="A0A432XSH6"/>
<proteinExistence type="predicted"/>
<gene>
    <name evidence="2" type="ORF">CWE25_10420</name>
</gene>
<feature type="transmembrane region" description="Helical" evidence="1">
    <location>
        <begin position="189"/>
        <end position="209"/>
    </location>
</feature>
<feature type="transmembrane region" description="Helical" evidence="1">
    <location>
        <begin position="88"/>
        <end position="111"/>
    </location>
</feature>
<dbReference type="Proteomes" id="UP000287330">
    <property type="component" value="Unassembled WGS sequence"/>
</dbReference>
<organism evidence="2 3">
    <name type="scientific">Idiomarina fontislapidosi</name>
    <dbReference type="NCBI Taxonomy" id="263723"/>
    <lineage>
        <taxon>Bacteria</taxon>
        <taxon>Pseudomonadati</taxon>
        <taxon>Pseudomonadota</taxon>
        <taxon>Gammaproteobacteria</taxon>
        <taxon>Alteromonadales</taxon>
        <taxon>Idiomarinaceae</taxon>
        <taxon>Idiomarina</taxon>
    </lineage>
</organism>
<keyword evidence="1" id="KW-0812">Transmembrane</keyword>
<keyword evidence="1" id="KW-1133">Transmembrane helix</keyword>